<evidence type="ECO:0000313" key="2">
    <source>
        <dbReference type="EMBL" id="AEC16269.1"/>
    </source>
</evidence>
<keyword evidence="1" id="KW-0472">Membrane</keyword>
<proteinExistence type="predicted"/>
<dbReference type="KEGG" id="gan:UMN179_00232"/>
<name>F4HB37_GALAU</name>
<feature type="transmembrane region" description="Helical" evidence="1">
    <location>
        <begin position="29"/>
        <end position="48"/>
    </location>
</feature>
<reference evidence="2 3" key="1">
    <citation type="journal article" date="2011" name="J. Bacteriol.">
        <title>Complete genome sequence of Gallibacterium anatis strain UMN179, isolated from a laying hen with peritonitis.</title>
        <authorList>
            <person name="Johnson T.J."/>
            <person name="Fernandez-Alarcon C."/>
            <person name="Bojesen A.M."/>
            <person name="Nolan L.K."/>
            <person name="Trampel D.W."/>
            <person name="Seemann T."/>
        </authorList>
    </citation>
    <scope>NUCLEOTIDE SEQUENCE [LARGE SCALE GENOMIC DNA]</scope>
    <source>
        <strain evidence="2 3">UMN179</strain>
    </source>
</reference>
<keyword evidence="1" id="KW-0812">Transmembrane</keyword>
<dbReference type="Pfam" id="PF16080">
    <property type="entry name" value="Phage_holin_2_3"/>
    <property type="match status" value="1"/>
</dbReference>
<dbReference type="Proteomes" id="UP000006908">
    <property type="component" value="Chromosome"/>
</dbReference>
<keyword evidence="1" id="KW-1133">Transmembrane helix</keyword>
<dbReference type="AlphaFoldDB" id="F4HB37"/>
<sequence length="68" mass="7669">MGLGMKDSTTYAYWGAVISFFSGLSINEWASLIGIGLGVATFLVNWYFKNEELKLKRKQQNDNDEEGD</sequence>
<organism evidence="2 3">
    <name type="scientific">Gallibacterium anatis (strain UMN179)</name>
    <name type="common">Pasteurella anatis</name>
    <dbReference type="NCBI Taxonomy" id="1005058"/>
    <lineage>
        <taxon>Bacteria</taxon>
        <taxon>Pseudomonadati</taxon>
        <taxon>Pseudomonadota</taxon>
        <taxon>Gammaproteobacteria</taxon>
        <taxon>Pasteurellales</taxon>
        <taxon>Pasteurellaceae</taxon>
        <taxon>Gallibacterium</taxon>
    </lineage>
</organism>
<accession>F4HB37</accession>
<dbReference type="STRING" id="1005058.UMN179_00232"/>
<evidence type="ECO:0008006" key="4">
    <source>
        <dbReference type="Google" id="ProtNLM"/>
    </source>
</evidence>
<dbReference type="InterPro" id="IPR032118">
    <property type="entry name" value="Phage_holin_HP1"/>
</dbReference>
<protein>
    <recommendedName>
        <fullName evidence="4">Holin</fullName>
    </recommendedName>
</protein>
<dbReference type="HOGENOM" id="CLU_174839_2_0_6"/>
<dbReference type="EMBL" id="CP002667">
    <property type="protein sequence ID" value="AEC16269.1"/>
    <property type="molecule type" value="Genomic_DNA"/>
</dbReference>
<evidence type="ECO:0000313" key="3">
    <source>
        <dbReference type="Proteomes" id="UP000006908"/>
    </source>
</evidence>
<gene>
    <name evidence="2" type="ordered locus">UMN179_00232</name>
</gene>
<evidence type="ECO:0000256" key="1">
    <source>
        <dbReference type="SAM" id="Phobius"/>
    </source>
</evidence>